<dbReference type="Proteomes" id="UP000201826">
    <property type="component" value="Segment"/>
</dbReference>
<keyword evidence="2" id="KW-1185">Reference proteome</keyword>
<accession>A0A142F2L1</accession>
<reference evidence="2" key="1">
    <citation type="submission" date="2016-02" db="EMBL/GenBank/DDBJ databases">
        <authorList>
            <person name="Isern S."/>
            <person name="Barcellona C.M."/>
            <person name="Dozier K.D."/>
            <person name="Faust J.M."/>
            <person name="Fedrick A.J."/>
            <person name="Gagliardi L.E."/>
            <person name="Gatt S.M."/>
            <person name="Gleason P.S."/>
            <person name="Gomez E.A."/>
            <person name="Hoffman A.M."/>
            <person name="Jenkins M."/>
            <person name="Jones M.J."/>
            <person name="Lang J.F."/>
            <person name="Lequay S.M."/>
            <person name="Mars P.J."/>
            <person name="Mtchedlidze N."/>
            <person name="Osking Z.B."/>
            <person name="Paul L.M."/>
            <person name="Pica A.N."/>
            <person name="Robison M.D."/>
            <person name="Rodriguez D."/>
            <person name="Rosales K.A."/>
            <person name="Saravis L.E."/>
            <person name="Sisson B.M."/>
            <person name="Tan A.L."/>
            <person name="Voltaire R."/>
            <person name="Michael S.F."/>
            <person name="Warner M.H."/>
            <person name="Bradley K.W."/>
            <person name="Asai D.J."/>
            <person name="Bowman C.A."/>
            <person name="Russell D.A."/>
            <person name="Pope W.H."/>
            <person name="Jacobs-Sera D."/>
            <person name="Hendrix R.W."/>
            <person name="Hatfull G.F."/>
        </authorList>
    </citation>
    <scope>NUCLEOTIDE SEQUENCE [LARGE SCALE GENOMIC DNA]</scope>
</reference>
<gene>
    <name evidence="1" type="primary">83</name>
    <name evidence="1" type="ORF">SEA_BIPPER_83</name>
</gene>
<name>A0A142F2L1_9CAUD</name>
<dbReference type="EMBL" id="KU728633">
    <property type="protein sequence ID" value="AMQ67018.1"/>
    <property type="molecule type" value="Genomic_DNA"/>
</dbReference>
<evidence type="ECO:0000313" key="1">
    <source>
        <dbReference type="EMBL" id="AMQ67018.1"/>
    </source>
</evidence>
<evidence type="ECO:0000313" key="2">
    <source>
        <dbReference type="Proteomes" id="UP000201826"/>
    </source>
</evidence>
<dbReference type="OrthoDB" id="24656at10239"/>
<dbReference type="RefSeq" id="YP_009303230.1">
    <property type="nucleotide sequence ID" value="NC_031253.1"/>
</dbReference>
<sequence length="118" mass="12696">MTARMCLCGHPDIPTGVYGVGDGRHVNGTGRCLACLSCEDGSGPHVPNRCGCQEFEPVELVPRAQAVAQGGVPCICEHYPSSHDPRELGGRCRARHGDGTRCDCPGYEPDPRYIEEED</sequence>
<protein>
    <submittedName>
        <fullName evidence="1">Uncharacterized protein</fullName>
    </submittedName>
</protein>
<proteinExistence type="predicted"/>
<dbReference type="KEGG" id="vg:29125804"/>
<dbReference type="GeneID" id="29125804"/>
<organism evidence="1 2">
    <name type="scientific">Mycobacterium phage Bipper</name>
    <dbReference type="NCBI Taxonomy" id="1805457"/>
    <lineage>
        <taxon>Viruses</taxon>
        <taxon>Duplodnaviria</taxon>
        <taxon>Heunggongvirae</taxon>
        <taxon>Uroviricota</taxon>
        <taxon>Caudoviricetes</taxon>
        <taxon>Bippervirus</taxon>
        <taxon>Bippervirus bipper</taxon>
    </lineage>
</organism>